<comment type="caution">
    <text evidence="1">The sequence shown here is derived from an EMBL/GenBank/DDBJ whole genome shotgun (WGS) entry which is preliminary data.</text>
</comment>
<gene>
    <name evidence="1" type="ORF">SCALOS_LOCUS4656</name>
</gene>
<organism evidence="1 2">
    <name type="scientific">Scutellospora calospora</name>
    <dbReference type="NCBI Taxonomy" id="85575"/>
    <lineage>
        <taxon>Eukaryota</taxon>
        <taxon>Fungi</taxon>
        <taxon>Fungi incertae sedis</taxon>
        <taxon>Mucoromycota</taxon>
        <taxon>Glomeromycotina</taxon>
        <taxon>Glomeromycetes</taxon>
        <taxon>Diversisporales</taxon>
        <taxon>Gigasporaceae</taxon>
        <taxon>Scutellospora</taxon>
    </lineage>
</organism>
<sequence>LEEFIDSFHSYHVAARIDVASGHGNRVHVHRLFEICFKDDTKDYSGSRTNSSTTWYRLLNASNANARQTIAADRI</sequence>
<dbReference type="Proteomes" id="UP000789860">
    <property type="component" value="Unassembled WGS sequence"/>
</dbReference>
<evidence type="ECO:0000313" key="1">
    <source>
        <dbReference type="EMBL" id="CAG8536261.1"/>
    </source>
</evidence>
<evidence type="ECO:0000313" key="2">
    <source>
        <dbReference type="Proteomes" id="UP000789860"/>
    </source>
</evidence>
<reference evidence="1" key="1">
    <citation type="submission" date="2021-06" db="EMBL/GenBank/DDBJ databases">
        <authorList>
            <person name="Kallberg Y."/>
            <person name="Tangrot J."/>
            <person name="Rosling A."/>
        </authorList>
    </citation>
    <scope>NUCLEOTIDE SEQUENCE</scope>
    <source>
        <strain evidence="1">AU212A</strain>
    </source>
</reference>
<keyword evidence="2" id="KW-1185">Reference proteome</keyword>
<name>A0ACA9LN93_9GLOM</name>
<dbReference type="EMBL" id="CAJVPM010006553">
    <property type="protein sequence ID" value="CAG8536261.1"/>
    <property type="molecule type" value="Genomic_DNA"/>
</dbReference>
<accession>A0ACA9LN93</accession>
<feature type="non-terminal residue" evidence="1">
    <location>
        <position position="1"/>
    </location>
</feature>
<protein>
    <submittedName>
        <fullName evidence="1">4111_t:CDS:1</fullName>
    </submittedName>
</protein>
<proteinExistence type="predicted"/>